<sequence>MDTSNKEIRLILRLIQKGADGSAWEAVSLNRSIRQKKILRIKNFESNASNIYIALCMSFDSKQMYHLN</sequence>
<organism evidence="1 2">
    <name type="scientific">Brachionus plicatilis</name>
    <name type="common">Marine rotifer</name>
    <name type="synonym">Brachionus muelleri</name>
    <dbReference type="NCBI Taxonomy" id="10195"/>
    <lineage>
        <taxon>Eukaryota</taxon>
        <taxon>Metazoa</taxon>
        <taxon>Spiralia</taxon>
        <taxon>Gnathifera</taxon>
        <taxon>Rotifera</taxon>
        <taxon>Eurotatoria</taxon>
        <taxon>Monogononta</taxon>
        <taxon>Pseudotrocha</taxon>
        <taxon>Ploima</taxon>
        <taxon>Brachionidae</taxon>
        <taxon>Brachionus</taxon>
    </lineage>
</organism>
<keyword evidence="2" id="KW-1185">Reference proteome</keyword>
<name>A0A3M7T6W8_BRAPC</name>
<evidence type="ECO:0000313" key="1">
    <source>
        <dbReference type="EMBL" id="RNA43657.1"/>
    </source>
</evidence>
<accession>A0A3M7T6W8</accession>
<protein>
    <submittedName>
        <fullName evidence="1">Uncharacterized protein</fullName>
    </submittedName>
</protein>
<dbReference type="AlphaFoldDB" id="A0A3M7T6W8"/>
<reference evidence="1 2" key="1">
    <citation type="journal article" date="2018" name="Sci. Rep.">
        <title>Genomic signatures of local adaptation to the degree of environmental predictability in rotifers.</title>
        <authorList>
            <person name="Franch-Gras L."/>
            <person name="Hahn C."/>
            <person name="Garcia-Roger E.M."/>
            <person name="Carmona M.J."/>
            <person name="Serra M."/>
            <person name="Gomez A."/>
        </authorList>
    </citation>
    <scope>NUCLEOTIDE SEQUENCE [LARGE SCALE GENOMIC DNA]</scope>
    <source>
        <strain evidence="1">HYR1</strain>
    </source>
</reference>
<dbReference type="Proteomes" id="UP000276133">
    <property type="component" value="Unassembled WGS sequence"/>
</dbReference>
<dbReference type="EMBL" id="REGN01000196">
    <property type="protein sequence ID" value="RNA43657.1"/>
    <property type="molecule type" value="Genomic_DNA"/>
</dbReference>
<proteinExistence type="predicted"/>
<comment type="caution">
    <text evidence="1">The sequence shown here is derived from an EMBL/GenBank/DDBJ whole genome shotgun (WGS) entry which is preliminary data.</text>
</comment>
<gene>
    <name evidence="1" type="ORF">BpHYR1_031942</name>
</gene>
<evidence type="ECO:0000313" key="2">
    <source>
        <dbReference type="Proteomes" id="UP000276133"/>
    </source>
</evidence>